<gene>
    <name evidence="10" type="ORF">H8E80_04620</name>
</gene>
<comment type="cofactor">
    <cofactor evidence="1">
        <name>FAD</name>
        <dbReference type="ChEBI" id="CHEBI:57692"/>
    </cofactor>
</comment>
<keyword evidence="3" id="KW-0004">4Fe-4S</keyword>
<dbReference type="SUPFAM" id="SSF54862">
    <property type="entry name" value="4Fe-4S ferredoxins"/>
    <property type="match status" value="1"/>
</dbReference>
<dbReference type="InterPro" id="IPR039650">
    <property type="entry name" value="HdrA-like"/>
</dbReference>
<evidence type="ECO:0000256" key="2">
    <source>
        <dbReference type="ARBA" id="ARBA00006561"/>
    </source>
</evidence>
<keyword evidence="6" id="KW-0560">Oxidoreductase</keyword>
<feature type="domain" description="4Fe-4S ferredoxin-type" evidence="9">
    <location>
        <begin position="147"/>
        <end position="181"/>
    </location>
</feature>
<dbReference type="InterPro" id="IPR036188">
    <property type="entry name" value="FAD/NAD-bd_sf"/>
</dbReference>
<proteinExistence type="inferred from homology"/>
<dbReference type="Gene3D" id="3.50.50.60">
    <property type="entry name" value="FAD/NAD(P)-binding domain"/>
    <property type="match status" value="1"/>
</dbReference>
<dbReference type="PANTHER" id="PTHR43498:SF1">
    <property type="entry name" value="COB--COM HETERODISULFIDE REDUCTASE IRON-SULFUR SUBUNIT A"/>
    <property type="match status" value="1"/>
</dbReference>
<dbReference type="InterPro" id="IPR023753">
    <property type="entry name" value="FAD/NAD-binding_dom"/>
</dbReference>
<feature type="domain" description="4Fe-4S ferredoxin-type" evidence="9">
    <location>
        <begin position="100"/>
        <end position="129"/>
    </location>
</feature>
<dbReference type="GO" id="GO:0046872">
    <property type="term" value="F:metal ion binding"/>
    <property type="evidence" value="ECO:0007669"/>
    <property type="project" value="UniProtKB-KW"/>
</dbReference>
<evidence type="ECO:0000256" key="8">
    <source>
        <dbReference type="ARBA" id="ARBA00023014"/>
    </source>
</evidence>
<evidence type="ECO:0000313" key="10">
    <source>
        <dbReference type="EMBL" id="MBC8199314.1"/>
    </source>
</evidence>
<accession>A0A8J6N361</accession>
<dbReference type="InterPro" id="IPR017896">
    <property type="entry name" value="4Fe4S_Fe-S-bd"/>
</dbReference>
<dbReference type="SUPFAM" id="SSF51971">
    <property type="entry name" value="Nucleotide-binding domain"/>
    <property type="match status" value="1"/>
</dbReference>
<dbReference type="Pfam" id="PF13237">
    <property type="entry name" value="Fer4_10"/>
    <property type="match status" value="1"/>
</dbReference>
<dbReference type="GO" id="GO:0016491">
    <property type="term" value="F:oxidoreductase activity"/>
    <property type="evidence" value="ECO:0007669"/>
    <property type="project" value="UniProtKB-KW"/>
</dbReference>
<evidence type="ECO:0000256" key="1">
    <source>
        <dbReference type="ARBA" id="ARBA00001974"/>
    </source>
</evidence>
<evidence type="ECO:0000313" key="11">
    <source>
        <dbReference type="Proteomes" id="UP000603545"/>
    </source>
</evidence>
<organism evidence="10 11">
    <name type="scientific">Candidatus Desulfaltia bathyphila</name>
    <dbReference type="NCBI Taxonomy" id="2841697"/>
    <lineage>
        <taxon>Bacteria</taxon>
        <taxon>Pseudomonadati</taxon>
        <taxon>Thermodesulfobacteriota</taxon>
        <taxon>Desulfobacteria</taxon>
        <taxon>Desulfobacterales</taxon>
        <taxon>Desulfobacterales incertae sedis</taxon>
        <taxon>Candidatus Desulfaltia</taxon>
    </lineage>
</organism>
<evidence type="ECO:0000256" key="7">
    <source>
        <dbReference type="ARBA" id="ARBA00023004"/>
    </source>
</evidence>
<evidence type="ECO:0000256" key="5">
    <source>
        <dbReference type="ARBA" id="ARBA00022827"/>
    </source>
</evidence>
<keyword evidence="4" id="KW-0479">Metal-binding</keyword>
<protein>
    <submittedName>
        <fullName evidence="10">CoB--CoM heterodisulfide reductase iron-sulfur subunit A family protein</fullName>
    </submittedName>
</protein>
<comment type="similarity">
    <text evidence="2">Belongs to the HdrA family.</text>
</comment>
<feature type="domain" description="4Fe-4S ferredoxin-type" evidence="9">
    <location>
        <begin position="965"/>
        <end position="994"/>
    </location>
</feature>
<keyword evidence="5" id="KW-0285">Flavoprotein</keyword>
<evidence type="ECO:0000259" key="9">
    <source>
        <dbReference type="PROSITE" id="PS51379"/>
    </source>
</evidence>
<keyword evidence="7" id="KW-0408">Iron</keyword>
<dbReference type="PROSITE" id="PS00198">
    <property type="entry name" value="4FE4S_FER_1"/>
    <property type="match status" value="2"/>
</dbReference>
<keyword evidence="5" id="KW-0274">FAD</keyword>
<reference evidence="10 11" key="1">
    <citation type="submission" date="2020-08" db="EMBL/GenBank/DDBJ databases">
        <title>Bridging the membrane lipid divide: bacteria of the FCB group superphylum have the potential to synthesize archaeal ether lipids.</title>
        <authorList>
            <person name="Villanueva L."/>
            <person name="Von Meijenfeldt F.A.B."/>
            <person name="Westbye A.B."/>
            <person name="Yadav S."/>
            <person name="Hopmans E.C."/>
            <person name="Dutilh B.E."/>
            <person name="Sinninghe Damste J.S."/>
        </authorList>
    </citation>
    <scope>NUCLEOTIDE SEQUENCE [LARGE SCALE GENOMIC DNA]</scope>
    <source>
        <strain evidence="10">NIOZ-UU82</strain>
    </source>
</reference>
<dbReference type="InterPro" id="IPR017900">
    <property type="entry name" value="4Fe4S_Fe_S_CS"/>
</dbReference>
<comment type="caution">
    <text evidence="10">The sequence shown here is derived from an EMBL/GenBank/DDBJ whole genome shotgun (WGS) entry which is preliminary data.</text>
</comment>
<evidence type="ECO:0000256" key="6">
    <source>
        <dbReference type="ARBA" id="ARBA00023002"/>
    </source>
</evidence>
<dbReference type="Gene3D" id="3.30.70.20">
    <property type="match status" value="2"/>
</dbReference>
<dbReference type="PANTHER" id="PTHR43498">
    <property type="entry name" value="FERREDOXIN:COB-COM HETERODISULFIDE REDUCTASE SUBUNIT A"/>
    <property type="match status" value="1"/>
</dbReference>
<keyword evidence="8" id="KW-0411">Iron-sulfur</keyword>
<evidence type="ECO:0000256" key="4">
    <source>
        <dbReference type="ARBA" id="ARBA00022723"/>
    </source>
</evidence>
<dbReference type="Pfam" id="PF00037">
    <property type="entry name" value="Fer4"/>
    <property type="match status" value="1"/>
</dbReference>
<dbReference type="Proteomes" id="UP000603545">
    <property type="component" value="Unassembled WGS sequence"/>
</dbReference>
<dbReference type="Pfam" id="PF07992">
    <property type="entry name" value="Pyr_redox_2"/>
    <property type="match status" value="2"/>
</dbReference>
<dbReference type="EMBL" id="JACNLL010000047">
    <property type="protein sequence ID" value="MBC8199314.1"/>
    <property type="molecule type" value="Genomic_DNA"/>
</dbReference>
<sequence length="1011" mass="111201">MPKDKTGSVMVIGAGITGMQAALDLADSGYYVYLVERSSSIGGMMSQLDKTFPTNDCAMCIISPKLVEVGRHINIELLTLSEVNGISGAEGNFEVSVTQHPRYVDTDKCIACGLCAEKCPKKVLNEYDGGLSKRKAIYVKYPQAVPLKYTIDAKNCIYFKKGKCRICEKFCPNEAINFDDQKKELTLKVGAVVLAVGSKVFDPGVHDTYGYRKYPNIVTSLEFERILSASGPYGGHLVRPSDKKEPEKIAWLQCIGSRDECLGAKGYCSAVCCTYAIKEAMLAKEHSKEPLDTAIFYIDIRTHGKDFERYLNRAKDESGIRFIKSKVTGLPPVNGTERHLIRYVDEAGKRVEEEFDMVVLSVGLGITRECADLAQKLGIELDRYNFAATSSFEPVRSSRPGIYVCGAFQAPKDIPSSVIDSSAAAGAVGSKLAESRWTLTSTKHIPEEIDIRGEPPRIGVFVCRCGTNIAGTVDIPPLVEFAQSLPCVVYAEENMFSCSQDTQDKITLVIKEQRLNRVVVAACTPKTHEPLFQETLINAGINKYLFEMANIRNLCSWVHKDNPEQATEKAKDLIRMAVAKVALFEPLTEPVMQIDQKALVIGGGVAGMVAAKNLADQNYVTYLIEKTDALGGQARHLHETWRGEDIQQYLSGLIEKVQSDKNIDIFLNSEIEHVDGFVGNFKTTIQHNGESKVLEHGVTIIASGASALKPNQYLYGEDPRVVTGLEFQQRLIDNDPSLGQLNTAVFIQCVGSRIPQRPYCSKVCCTQSIKSALKLKEINPKMNIFVLYRDMRSYGLREDLYRKARSSGINFVRYDFDKEFTVAAKQGDLQVAFNDCVLRRQMEIRPDLLILASAIVPEKKNPLAQFYKVPQNDDGFFVEAHVKLRPVDFATDGVFVCGLAHAPKTIDESITQAQAAAARAVTLLSAISISVSGTVAYVNPNDCSSCGVCVSVCPYSAPQFNDKSGKAEILPTLCKGCGICVASCRSGAIHLKGFDNDQIFAQIFATNEAVF</sequence>
<dbReference type="GO" id="GO:0051539">
    <property type="term" value="F:4 iron, 4 sulfur cluster binding"/>
    <property type="evidence" value="ECO:0007669"/>
    <property type="project" value="UniProtKB-KW"/>
</dbReference>
<evidence type="ECO:0000256" key="3">
    <source>
        <dbReference type="ARBA" id="ARBA00022485"/>
    </source>
</evidence>
<dbReference type="SUPFAM" id="SSF51905">
    <property type="entry name" value="FAD/NAD(P)-binding domain"/>
    <property type="match status" value="1"/>
</dbReference>
<feature type="domain" description="4Fe-4S ferredoxin-type" evidence="9">
    <location>
        <begin position="934"/>
        <end position="963"/>
    </location>
</feature>
<name>A0A8J6N361_9BACT</name>
<dbReference type="AlphaFoldDB" id="A0A8J6N361"/>
<dbReference type="PROSITE" id="PS51379">
    <property type="entry name" value="4FE4S_FER_2"/>
    <property type="match status" value="4"/>
</dbReference>
<dbReference type="Gene3D" id="3.40.50.720">
    <property type="entry name" value="NAD(P)-binding Rossmann-like Domain"/>
    <property type="match status" value="1"/>
</dbReference>